<name>A0A7W7TY08_9ACTN</name>
<dbReference type="AlphaFoldDB" id="A0A7W7TY08"/>
<sequence>MSTIGLAAAIEELREELYQAQAQSARQQFAFQIEDVQLELLLELRDGLKGDGKLNFGVATTGASGEHSTARTHKLTLKLQVKDRAAGGSSPEISQDVSGSWADED</sequence>
<accession>A0A7W7TY08</accession>
<dbReference type="EMBL" id="JACHJY010000003">
    <property type="protein sequence ID" value="MBB4981474.1"/>
    <property type="molecule type" value="Genomic_DNA"/>
</dbReference>
<evidence type="ECO:0000259" key="2">
    <source>
        <dbReference type="Pfam" id="PF19631"/>
    </source>
</evidence>
<evidence type="ECO:0000313" key="3">
    <source>
        <dbReference type="EMBL" id="MBB4981474.1"/>
    </source>
</evidence>
<dbReference type="RefSeq" id="WP_184930770.1">
    <property type="nucleotide sequence ID" value="NZ_JACHJY010000003.1"/>
</dbReference>
<feature type="domain" description="Trypsin-co-occurring" evidence="2">
    <location>
        <begin position="4"/>
        <end position="80"/>
    </location>
</feature>
<dbReference type="Proteomes" id="UP000582643">
    <property type="component" value="Unassembled WGS sequence"/>
</dbReference>
<evidence type="ECO:0000313" key="4">
    <source>
        <dbReference type="Proteomes" id="UP000582643"/>
    </source>
</evidence>
<proteinExistence type="predicted"/>
<dbReference type="InterPro" id="IPR045608">
    <property type="entry name" value="Trypco2"/>
</dbReference>
<protein>
    <recommendedName>
        <fullName evidence="2">Trypsin-co-occurring domain-containing protein</fullName>
    </recommendedName>
</protein>
<keyword evidence="4" id="KW-1185">Reference proteome</keyword>
<evidence type="ECO:0000256" key="1">
    <source>
        <dbReference type="SAM" id="MobiDB-lite"/>
    </source>
</evidence>
<dbReference type="Pfam" id="PF19631">
    <property type="entry name" value="Trypco2"/>
    <property type="match status" value="1"/>
</dbReference>
<comment type="caution">
    <text evidence="3">The sequence shown here is derived from an EMBL/GenBank/DDBJ whole genome shotgun (WGS) entry which is preliminary data.</text>
</comment>
<organism evidence="3 4">
    <name type="scientific">Streptomyces nymphaeiformis</name>
    <dbReference type="NCBI Taxonomy" id="2663842"/>
    <lineage>
        <taxon>Bacteria</taxon>
        <taxon>Bacillati</taxon>
        <taxon>Actinomycetota</taxon>
        <taxon>Actinomycetes</taxon>
        <taxon>Kitasatosporales</taxon>
        <taxon>Streptomycetaceae</taxon>
        <taxon>Streptomyces</taxon>
    </lineage>
</organism>
<gene>
    <name evidence="3" type="ORF">GGE06_002384</name>
</gene>
<feature type="region of interest" description="Disordered" evidence="1">
    <location>
        <begin position="82"/>
        <end position="105"/>
    </location>
</feature>
<reference evidence="3 4" key="1">
    <citation type="submission" date="2020-08" db="EMBL/GenBank/DDBJ databases">
        <title>Genomic Encyclopedia of Type Strains, Phase III (KMG-III): the genomes of soil and plant-associated and newly described type strains.</title>
        <authorList>
            <person name="Whitman W."/>
        </authorList>
    </citation>
    <scope>NUCLEOTIDE SEQUENCE [LARGE SCALE GENOMIC DNA]</scope>
    <source>
        <strain evidence="3 4">SFB5A</strain>
    </source>
</reference>